<accession>A0A5J5IQQ8</accession>
<evidence type="ECO:0000256" key="5">
    <source>
        <dbReference type="PROSITE-ProRule" id="PRU00277"/>
    </source>
</evidence>
<dbReference type="Pfam" id="PF00254">
    <property type="entry name" value="FKBP_C"/>
    <property type="match status" value="1"/>
</dbReference>
<dbReference type="InterPro" id="IPR046357">
    <property type="entry name" value="PPIase_dom_sf"/>
</dbReference>
<dbReference type="InterPro" id="IPR001179">
    <property type="entry name" value="PPIase_FKBP_dom"/>
</dbReference>
<evidence type="ECO:0000256" key="3">
    <source>
        <dbReference type="ARBA" id="ARBA00023110"/>
    </source>
</evidence>
<feature type="chain" id="PRO_5038667292" description="Peptidyl-prolyl cis-trans isomerase" evidence="7">
    <location>
        <begin position="20"/>
        <end position="320"/>
    </location>
</feature>
<dbReference type="Proteomes" id="UP000327039">
    <property type="component" value="Unassembled WGS sequence"/>
</dbReference>
<keyword evidence="3 5" id="KW-0697">Rotamase</keyword>
<comment type="caution">
    <text evidence="9">The sequence shown here is derived from an EMBL/GenBank/DDBJ whole genome shotgun (WGS) entry which is preliminary data.</text>
</comment>
<evidence type="ECO:0000256" key="4">
    <source>
        <dbReference type="ARBA" id="ARBA00023235"/>
    </source>
</evidence>
<keyword evidence="4 5" id="KW-0413">Isomerase</keyword>
<evidence type="ECO:0000259" key="8">
    <source>
        <dbReference type="PROSITE" id="PS50059"/>
    </source>
</evidence>
<dbReference type="RefSeq" id="WP_150418931.1">
    <property type="nucleotide sequence ID" value="NZ_VYRZ01000002.1"/>
</dbReference>
<evidence type="ECO:0000313" key="10">
    <source>
        <dbReference type="Proteomes" id="UP000327039"/>
    </source>
</evidence>
<feature type="signal peptide" evidence="7">
    <location>
        <begin position="1"/>
        <end position="19"/>
    </location>
</feature>
<keyword evidence="10" id="KW-1185">Reference proteome</keyword>
<dbReference type="EMBL" id="VYRZ01000002">
    <property type="protein sequence ID" value="KAA9086759.1"/>
    <property type="molecule type" value="Genomic_DNA"/>
</dbReference>
<evidence type="ECO:0000313" key="9">
    <source>
        <dbReference type="EMBL" id="KAA9086759.1"/>
    </source>
</evidence>
<dbReference type="Gene3D" id="3.10.50.40">
    <property type="match status" value="1"/>
</dbReference>
<dbReference type="PANTHER" id="PTHR43811">
    <property type="entry name" value="FKBP-TYPE PEPTIDYL-PROLYL CIS-TRANS ISOMERASE FKPA"/>
    <property type="match status" value="1"/>
</dbReference>
<dbReference type="GO" id="GO:0003755">
    <property type="term" value="F:peptidyl-prolyl cis-trans isomerase activity"/>
    <property type="evidence" value="ECO:0007669"/>
    <property type="project" value="UniProtKB-UniRule"/>
</dbReference>
<comment type="catalytic activity">
    <reaction evidence="1 5 6">
        <text>[protein]-peptidylproline (omega=180) = [protein]-peptidylproline (omega=0)</text>
        <dbReference type="Rhea" id="RHEA:16237"/>
        <dbReference type="Rhea" id="RHEA-COMP:10747"/>
        <dbReference type="Rhea" id="RHEA-COMP:10748"/>
        <dbReference type="ChEBI" id="CHEBI:83833"/>
        <dbReference type="ChEBI" id="CHEBI:83834"/>
        <dbReference type="EC" id="5.2.1.8"/>
    </reaction>
</comment>
<gene>
    <name evidence="9" type="ORF">F6B42_07085</name>
</gene>
<keyword evidence="7" id="KW-0732">Signal</keyword>
<feature type="domain" description="PPIase FKBP-type" evidence="8">
    <location>
        <begin position="232"/>
        <end position="317"/>
    </location>
</feature>
<organism evidence="9 10">
    <name type="scientific">Microbacterium radiodurans</name>
    <dbReference type="NCBI Taxonomy" id="661398"/>
    <lineage>
        <taxon>Bacteria</taxon>
        <taxon>Bacillati</taxon>
        <taxon>Actinomycetota</taxon>
        <taxon>Actinomycetes</taxon>
        <taxon>Micrococcales</taxon>
        <taxon>Microbacteriaceae</taxon>
        <taxon>Microbacterium</taxon>
    </lineage>
</organism>
<evidence type="ECO:0000256" key="6">
    <source>
        <dbReference type="RuleBase" id="RU003915"/>
    </source>
</evidence>
<evidence type="ECO:0000256" key="7">
    <source>
        <dbReference type="SAM" id="SignalP"/>
    </source>
</evidence>
<reference evidence="10" key="1">
    <citation type="submission" date="2019-09" db="EMBL/GenBank/DDBJ databases">
        <title>Mumia zhuanghuii sp. nov. isolated from the intestinal contents of plateau pika (Ochotona curzoniae) in the Qinghai-Tibet plateau of China.</title>
        <authorList>
            <person name="Tian Z."/>
        </authorList>
    </citation>
    <scope>NUCLEOTIDE SEQUENCE [LARGE SCALE GENOMIC DNA]</scope>
    <source>
        <strain evidence="10">DSM 25564</strain>
    </source>
</reference>
<protein>
    <recommendedName>
        <fullName evidence="6">Peptidyl-prolyl cis-trans isomerase</fullName>
        <ecNumber evidence="6">5.2.1.8</ecNumber>
    </recommendedName>
</protein>
<sequence>MRRILAAAGALSLSVLALTACSTGSSSVASCTRDLPASSALDLVQVGDTAVGTRPDISLTAPVHVGSTSVADRIVGEGEAVTSDTQDVVFDLTVIDGSSGTTVAASGYTGDLSQVYPVDSWQETFPGLVDALDCATEGSRIVMALGPDDVAADTRSRFGIGEDASTVVVLDLQKVYLAAADGADQFNDRAGMPSVVRAPDGRPGIVVPDGDAPDELAVETLKRGDGEVVTGDVPVRVHYTGVTWDDHEVFESTWGSGAQSVDLSTMIPGFADALRGATVGSQILAVIPPDQAYGDAGQGAIPGGATLVFVIDVLGLDAPA</sequence>
<dbReference type="SUPFAM" id="SSF54534">
    <property type="entry name" value="FKBP-like"/>
    <property type="match status" value="1"/>
</dbReference>
<dbReference type="AlphaFoldDB" id="A0A5J5IQQ8"/>
<comment type="similarity">
    <text evidence="2 6">Belongs to the FKBP-type PPIase family.</text>
</comment>
<name>A0A5J5IQQ8_9MICO</name>
<dbReference type="PANTHER" id="PTHR43811:SF23">
    <property type="entry name" value="FKBP-TYPE 22 KDA PEPTIDYL-PROLYL CIS-TRANS ISOMERASE"/>
    <property type="match status" value="1"/>
</dbReference>
<dbReference type="PROSITE" id="PS50059">
    <property type="entry name" value="FKBP_PPIASE"/>
    <property type="match status" value="1"/>
</dbReference>
<dbReference type="OrthoDB" id="25996at2"/>
<dbReference type="EC" id="5.2.1.8" evidence="6"/>
<evidence type="ECO:0000256" key="2">
    <source>
        <dbReference type="ARBA" id="ARBA00006577"/>
    </source>
</evidence>
<dbReference type="PROSITE" id="PS51257">
    <property type="entry name" value="PROKAR_LIPOPROTEIN"/>
    <property type="match status" value="1"/>
</dbReference>
<proteinExistence type="inferred from homology"/>
<evidence type="ECO:0000256" key="1">
    <source>
        <dbReference type="ARBA" id="ARBA00000971"/>
    </source>
</evidence>